<protein>
    <submittedName>
        <fullName evidence="7">Stage V sporulation protein B</fullName>
    </submittedName>
</protein>
<evidence type="ECO:0000256" key="6">
    <source>
        <dbReference type="SAM" id="Phobius"/>
    </source>
</evidence>
<comment type="subcellular location">
    <subcellularLocation>
        <location evidence="1">Cell membrane</location>
        <topology evidence="1">Multi-pass membrane protein</topology>
    </subcellularLocation>
</comment>
<name>A0A2V3Y6B0_9FIRM</name>
<comment type="caution">
    <text evidence="7">The sequence shown here is derived from an EMBL/GenBank/DDBJ whole genome shotgun (WGS) entry which is preliminary data.</text>
</comment>
<evidence type="ECO:0000256" key="5">
    <source>
        <dbReference type="ARBA" id="ARBA00023136"/>
    </source>
</evidence>
<feature type="transmembrane region" description="Helical" evidence="6">
    <location>
        <begin position="425"/>
        <end position="444"/>
    </location>
</feature>
<evidence type="ECO:0000313" key="7">
    <source>
        <dbReference type="EMBL" id="PXX52933.1"/>
    </source>
</evidence>
<keyword evidence="3 6" id="KW-0812">Transmembrane</keyword>
<feature type="transmembrane region" description="Helical" evidence="6">
    <location>
        <begin position="315"/>
        <end position="336"/>
    </location>
</feature>
<dbReference type="PANTHER" id="PTHR30250">
    <property type="entry name" value="PST FAMILY PREDICTED COLANIC ACID TRANSPORTER"/>
    <property type="match status" value="1"/>
</dbReference>
<keyword evidence="8" id="KW-1185">Reference proteome</keyword>
<feature type="transmembrane region" description="Helical" evidence="6">
    <location>
        <begin position="102"/>
        <end position="122"/>
    </location>
</feature>
<dbReference type="InterPro" id="IPR002797">
    <property type="entry name" value="Polysacc_synth"/>
</dbReference>
<feature type="transmembrane region" description="Helical" evidence="6">
    <location>
        <begin position="62"/>
        <end position="81"/>
    </location>
</feature>
<dbReference type="AlphaFoldDB" id="A0A2V3Y6B0"/>
<dbReference type="CDD" id="cd13124">
    <property type="entry name" value="MATE_SpoVB_like"/>
    <property type="match status" value="1"/>
</dbReference>
<dbReference type="PIRSF" id="PIRSF038958">
    <property type="entry name" value="PG_synth_SpoVB"/>
    <property type="match status" value="1"/>
</dbReference>
<reference evidence="7 8" key="1">
    <citation type="submission" date="2018-05" db="EMBL/GenBank/DDBJ databases">
        <title>Genomic Encyclopedia of Type Strains, Phase IV (KMG-IV): sequencing the most valuable type-strain genomes for metagenomic binning, comparative biology and taxonomic classification.</title>
        <authorList>
            <person name="Goeker M."/>
        </authorList>
    </citation>
    <scope>NUCLEOTIDE SEQUENCE [LARGE SCALE GENOMIC DNA]</scope>
    <source>
        <strain evidence="7 8">DSM 24995</strain>
    </source>
</reference>
<proteinExistence type="predicted"/>
<feature type="transmembrane region" description="Helical" evidence="6">
    <location>
        <begin position="514"/>
        <end position="532"/>
    </location>
</feature>
<keyword evidence="5 6" id="KW-0472">Membrane</keyword>
<sequence length="561" mass="60948">MENNRISRSRKKPEKKGASNFIIQGTILAAAGIIVRLIGMLYRIPLANILGDEGNGYYSSAFTIYSILLIVSSYSLPTAVSKMIATKNARKEYKNSVRILKAALFYGTVVGGIGAAVLWFGADFFATRFLNMPYTRYALKTLAPTIWVIAYLGVFRGYFQGLGTMIPTALSQIFEQIINAVISIVAAERLFNAGLKANLVHETTEFSFAFGAAGGTIGTGAGAVAGLLFLLFLMASYRPVMMRQAKRDRTRRRDSYGEISSVLLMTVLPIVMSSVAYNISTVIDNSIYGKGMAFLGMGASEVVSTWGVYAGKYHLLFNIPVAIANSLASSLIPSLSRAVAGKNRGQIVSKVSMVIRFSMVIAIPATVGLTVLAGPVCNLLFSRYDNTNLIRMMMYGSLAVVFFSLSTVTNAVLQGINHMQTPLKNAVISLVLHILVLCVMLFGFKMGIYSVVYSNILFALFMCILNGISIRRFLNYKQEMKKTFILPTIASGIMGGAAYGVYKLVHMTVKSNTIGVLLAIVVAVMVYGVLLLKLRCVDETELAGMPGGTKLVRIAQKCHLM</sequence>
<feature type="transmembrane region" description="Helical" evidence="6">
    <location>
        <begin position="256"/>
        <end position="279"/>
    </location>
</feature>
<feature type="transmembrane region" description="Helical" evidence="6">
    <location>
        <begin position="206"/>
        <end position="235"/>
    </location>
</feature>
<keyword evidence="2" id="KW-1003">Cell membrane</keyword>
<dbReference type="InterPro" id="IPR024923">
    <property type="entry name" value="PG_synth_SpoVB"/>
</dbReference>
<organism evidence="7 8">
    <name type="scientific">Hungatella effluvii</name>
    <dbReference type="NCBI Taxonomy" id="1096246"/>
    <lineage>
        <taxon>Bacteria</taxon>
        <taxon>Bacillati</taxon>
        <taxon>Bacillota</taxon>
        <taxon>Clostridia</taxon>
        <taxon>Lachnospirales</taxon>
        <taxon>Lachnospiraceae</taxon>
        <taxon>Hungatella</taxon>
    </lineage>
</organism>
<dbReference type="GO" id="GO:0005886">
    <property type="term" value="C:plasma membrane"/>
    <property type="evidence" value="ECO:0007669"/>
    <property type="project" value="UniProtKB-SubCell"/>
</dbReference>
<dbReference type="RefSeq" id="WP_110323215.1">
    <property type="nucleotide sequence ID" value="NZ_QJKD01000006.1"/>
</dbReference>
<feature type="transmembrane region" description="Helical" evidence="6">
    <location>
        <begin position="483"/>
        <end position="502"/>
    </location>
</feature>
<feature type="transmembrane region" description="Helical" evidence="6">
    <location>
        <begin position="450"/>
        <end position="471"/>
    </location>
</feature>
<evidence type="ECO:0000313" key="8">
    <source>
        <dbReference type="Proteomes" id="UP000248057"/>
    </source>
</evidence>
<feature type="transmembrane region" description="Helical" evidence="6">
    <location>
        <begin position="357"/>
        <end position="381"/>
    </location>
</feature>
<dbReference type="Pfam" id="PF01943">
    <property type="entry name" value="Polysacc_synt"/>
    <property type="match status" value="1"/>
</dbReference>
<keyword evidence="4 6" id="KW-1133">Transmembrane helix</keyword>
<evidence type="ECO:0000256" key="2">
    <source>
        <dbReference type="ARBA" id="ARBA00022475"/>
    </source>
</evidence>
<dbReference type="Proteomes" id="UP000248057">
    <property type="component" value="Unassembled WGS sequence"/>
</dbReference>
<dbReference type="PANTHER" id="PTHR30250:SF21">
    <property type="entry name" value="LIPID II FLIPPASE MURJ"/>
    <property type="match status" value="1"/>
</dbReference>
<feature type="transmembrane region" description="Helical" evidence="6">
    <location>
        <begin position="393"/>
        <end position="413"/>
    </location>
</feature>
<accession>A0A2V3Y6B0</accession>
<gene>
    <name evidence="7" type="ORF">DFR60_10651</name>
</gene>
<feature type="transmembrane region" description="Helical" evidence="6">
    <location>
        <begin position="142"/>
        <end position="159"/>
    </location>
</feature>
<feature type="transmembrane region" description="Helical" evidence="6">
    <location>
        <begin position="21"/>
        <end position="42"/>
    </location>
</feature>
<evidence type="ECO:0000256" key="4">
    <source>
        <dbReference type="ARBA" id="ARBA00022989"/>
    </source>
</evidence>
<evidence type="ECO:0000256" key="3">
    <source>
        <dbReference type="ARBA" id="ARBA00022692"/>
    </source>
</evidence>
<dbReference type="EMBL" id="QJKD01000006">
    <property type="protein sequence ID" value="PXX52933.1"/>
    <property type="molecule type" value="Genomic_DNA"/>
</dbReference>
<dbReference type="GeneID" id="86061808"/>
<dbReference type="InterPro" id="IPR050833">
    <property type="entry name" value="Poly_Biosynth_Transport"/>
</dbReference>
<feature type="transmembrane region" description="Helical" evidence="6">
    <location>
        <begin position="166"/>
        <end position="186"/>
    </location>
</feature>
<evidence type="ECO:0000256" key="1">
    <source>
        <dbReference type="ARBA" id="ARBA00004651"/>
    </source>
</evidence>